<dbReference type="SMART" id="SM00248">
    <property type="entry name" value="ANK"/>
    <property type="match status" value="4"/>
</dbReference>
<evidence type="ECO:0000256" key="2">
    <source>
        <dbReference type="SAM" id="MobiDB-lite"/>
    </source>
</evidence>
<name>A0A8I6Z655_HORVV</name>
<evidence type="ECO:0000313" key="3">
    <source>
        <dbReference type="EnsemblPlants" id="HORVU.MOREX.r3.7HG0640990.1"/>
    </source>
</evidence>
<accession>A0A8I6Z655</accession>
<sequence length="238" mass="24171">MELLHHSIQLSAGPGSAAAPTPTQPPSDGGTMSSELYLALCRGRKKEAMALLRQQHGGTAAAAANQVAGIHQVSAEGNSVLHLAAEHGHDKLIHDLASFGGRSLLSSRNSTLDTPLHCAARAGHGKAVSLLVQLSCEGGDESTLWCRNEAGNTALHLAARLGHAAAVEAMVSAAPGLASEVNNAGVSALYLAVMSRSVPAARSITTRCPNASAAGLSSQNALHAAVFQGSDELASLIT</sequence>
<dbReference type="EnsemblPlants" id="HORVU.MOREX.r3.7HG0640990.1">
    <property type="protein sequence ID" value="HORVU.MOREX.r3.7HG0640990.1"/>
    <property type="gene ID" value="HORVU.MOREX.r3.7HG0640990"/>
</dbReference>
<feature type="compositionally biased region" description="Low complexity" evidence="2">
    <location>
        <begin position="11"/>
        <end position="21"/>
    </location>
</feature>
<dbReference type="SUPFAM" id="SSF48403">
    <property type="entry name" value="Ankyrin repeat"/>
    <property type="match status" value="1"/>
</dbReference>
<reference evidence="4" key="1">
    <citation type="journal article" date="2012" name="Nature">
        <title>A physical, genetic and functional sequence assembly of the barley genome.</title>
        <authorList>
            <consortium name="The International Barley Genome Sequencing Consortium"/>
            <person name="Mayer K.F."/>
            <person name="Waugh R."/>
            <person name="Brown J.W."/>
            <person name="Schulman A."/>
            <person name="Langridge P."/>
            <person name="Platzer M."/>
            <person name="Fincher G.B."/>
            <person name="Muehlbauer G.J."/>
            <person name="Sato K."/>
            <person name="Close T.J."/>
            <person name="Wise R.P."/>
            <person name="Stein N."/>
        </authorList>
    </citation>
    <scope>NUCLEOTIDE SEQUENCE [LARGE SCALE GENOMIC DNA]</scope>
    <source>
        <strain evidence="4">cv. Morex</strain>
    </source>
</reference>
<evidence type="ECO:0000256" key="1">
    <source>
        <dbReference type="PROSITE-ProRule" id="PRU00023"/>
    </source>
</evidence>
<dbReference type="PROSITE" id="PS50088">
    <property type="entry name" value="ANK_REPEAT"/>
    <property type="match status" value="1"/>
</dbReference>
<keyword evidence="4" id="KW-1185">Reference proteome</keyword>
<reference evidence="3" key="2">
    <citation type="submission" date="2020-10" db="EMBL/GenBank/DDBJ databases">
        <authorList>
            <person name="Scholz U."/>
            <person name="Mascher M."/>
            <person name="Fiebig A."/>
        </authorList>
    </citation>
    <scope>NUCLEOTIDE SEQUENCE [LARGE SCALE GENOMIC DNA]</scope>
    <source>
        <strain evidence="3">cv. Morex</strain>
    </source>
</reference>
<protein>
    <submittedName>
        <fullName evidence="3">Uncharacterized protein</fullName>
    </submittedName>
</protein>
<evidence type="ECO:0000313" key="4">
    <source>
        <dbReference type="Proteomes" id="UP000011116"/>
    </source>
</evidence>
<dbReference type="SMR" id="A0A8I6Z655"/>
<dbReference type="AlphaFoldDB" id="A0A8I6Z655"/>
<dbReference type="PANTHER" id="PTHR24121:SF26">
    <property type="entry name" value="PGG DOMAIN-CONTAINING PROTEIN"/>
    <property type="match status" value="1"/>
</dbReference>
<dbReference type="Gramene" id="HORVU.MOREX.r3.7HG0640990.1">
    <property type="protein sequence ID" value="HORVU.MOREX.r3.7HG0640990.1"/>
    <property type="gene ID" value="HORVU.MOREX.r3.7HG0640990"/>
</dbReference>
<dbReference type="InterPro" id="IPR002110">
    <property type="entry name" value="Ankyrin_rpt"/>
</dbReference>
<dbReference type="Proteomes" id="UP000011116">
    <property type="component" value="Chromosome 7H"/>
</dbReference>
<dbReference type="Gramene" id="HORVU.MOREX.r2.7HG0532610.1">
    <property type="protein sequence ID" value="HORVU.MOREX.r2.7HG0532610.1"/>
    <property type="gene ID" value="HORVU.MOREX.r2.7HG0532610"/>
</dbReference>
<dbReference type="InterPro" id="IPR036770">
    <property type="entry name" value="Ankyrin_rpt-contain_sf"/>
</dbReference>
<proteinExistence type="predicted"/>
<organism evidence="3 4">
    <name type="scientific">Hordeum vulgare subsp. vulgare</name>
    <name type="common">Domesticated barley</name>
    <dbReference type="NCBI Taxonomy" id="112509"/>
    <lineage>
        <taxon>Eukaryota</taxon>
        <taxon>Viridiplantae</taxon>
        <taxon>Streptophyta</taxon>
        <taxon>Embryophyta</taxon>
        <taxon>Tracheophyta</taxon>
        <taxon>Spermatophyta</taxon>
        <taxon>Magnoliopsida</taxon>
        <taxon>Liliopsida</taxon>
        <taxon>Poales</taxon>
        <taxon>Poaceae</taxon>
        <taxon>BOP clade</taxon>
        <taxon>Pooideae</taxon>
        <taxon>Triticodae</taxon>
        <taxon>Triticeae</taxon>
        <taxon>Hordeinae</taxon>
        <taxon>Hordeum</taxon>
    </lineage>
</organism>
<feature type="region of interest" description="Disordered" evidence="2">
    <location>
        <begin position="10"/>
        <end position="32"/>
    </location>
</feature>
<dbReference type="PANTHER" id="PTHR24121">
    <property type="entry name" value="NO MECHANORECEPTOR POTENTIAL C, ISOFORM D-RELATED"/>
    <property type="match status" value="1"/>
</dbReference>
<dbReference type="Pfam" id="PF12796">
    <property type="entry name" value="Ank_2"/>
    <property type="match status" value="2"/>
</dbReference>
<dbReference type="PROSITE" id="PS50297">
    <property type="entry name" value="ANK_REP_REGION"/>
    <property type="match status" value="1"/>
</dbReference>
<reference evidence="3" key="3">
    <citation type="submission" date="2022-01" db="UniProtKB">
        <authorList>
            <consortium name="EnsemblPlants"/>
        </authorList>
    </citation>
    <scope>IDENTIFICATION</scope>
    <source>
        <strain evidence="3">subsp. vulgare</strain>
    </source>
</reference>
<keyword evidence="1" id="KW-0040">ANK repeat</keyword>
<feature type="repeat" description="ANK" evidence="1">
    <location>
        <begin position="76"/>
        <end position="108"/>
    </location>
</feature>
<dbReference type="Gene3D" id="1.25.40.20">
    <property type="entry name" value="Ankyrin repeat-containing domain"/>
    <property type="match status" value="1"/>
</dbReference>